<comment type="caution">
    <text evidence="1">The sequence shown here is derived from an EMBL/GenBank/DDBJ whole genome shotgun (WGS) entry which is preliminary data.</text>
</comment>
<dbReference type="GO" id="GO:0003824">
    <property type="term" value="F:catalytic activity"/>
    <property type="evidence" value="ECO:0007669"/>
    <property type="project" value="InterPro"/>
</dbReference>
<dbReference type="Gene3D" id="3.40.430.10">
    <property type="entry name" value="Dihydrofolate Reductase, subunit A"/>
    <property type="match status" value="1"/>
</dbReference>
<dbReference type="InterPro" id="IPR016193">
    <property type="entry name" value="Cytidine_deaminase-like"/>
</dbReference>
<dbReference type="AlphaFoldDB" id="A0A7J6WSQ6"/>
<reference evidence="1 2" key="1">
    <citation type="submission" date="2020-06" db="EMBL/GenBank/DDBJ databases">
        <title>Transcriptomic and genomic resources for Thalictrum thalictroides and T. hernandezii: Facilitating candidate gene discovery in an emerging model plant lineage.</title>
        <authorList>
            <person name="Arias T."/>
            <person name="Riano-Pachon D.M."/>
            <person name="Di Stilio V.S."/>
        </authorList>
    </citation>
    <scope>NUCLEOTIDE SEQUENCE [LARGE SCALE GENOMIC DNA]</scope>
    <source>
        <strain evidence="2">cv. WT478/WT964</strain>
        <tissue evidence="1">Leaves</tissue>
    </source>
</reference>
<dbReference type="Gene3D" id="3.40.140.10">
    <property type="entry name" value="Cytidine Deaminase, domain 2"/>
    <property type="match status" value="1"/>
</dbReference>
<name>A0A7J6WSQ6_THATH</name>
<protein>
    <submittedName>
        <fullName evidence="1">Riboflavin biosynthesis protein pyrd protein</fullName>
    </submittedName>
</protein>
<evidence type="ECO:0000313" key="1">
    <source>
        <dbReference type="EMBL" id="KAF5200414.1"/>
    </source>
</evidence>
<accession>A0A7J6WSQ6</accession>
<evidence type="ECO:0000313" key="2">
    <source>
        <dbReference type="Proteomes" id="UP000554482"/>
    </source>
</evidence>
<keyword evidence="2" id="KW-1185">Reference proteome</keyword>
<dbReference type="SUPFAM" id="SSF53597">
    <property type="entry name" value="Dihydrofolate reductase-like"/>
    <property type="match status" value="1"/>
</dbReference>
<proteinExistence type="predicted"/>
<gene>
    <name evidence="1" type="ORF">FRX31_009997</name>
</gene>
<dbReference type="PANTHER" id="PTHR38011:SF7">
    <property type="entry name" value="2,5-DIAMINO-6-RIBOSYLAMINO-4(3H)-PYRIMIDINONE 5'-PHOSPHATE REDUCTASE"/>
    <property type="match status" value="1"/>
</dbReference>
<dbReference type="SUPFAM" id="SSF53927">
    <property type="entry name" value="Cytidine deaminase-like"/>
    <property type="match status" value="1"/>
</dbReference>
<organism evidence="1 2">
    <name type="scientific">Thalictrum thalictroides</name>
    <name type="common">Rue-anemone</name>
    <name type="synonym">Anemone thalictroides</name>
    <dbReference type="NCBI Taxonomy" id="46969"/>
    <lineage>
        <taxon>Eukaryota</taxon>
        <taxon>Viridiplantae</taxon>
        <taxon>Streptophyta</taxon>
        <taxon>Embryophyta</taxon>
        <taxon>Tracheophyta</taxon>
        <taxon>Spermatophyta</taxon>
        <taxon>Magnoliopsida</taxon>
        <taxon>Ranunculales</taxon>
        <taxon>Ranunculaceae</taxon>
        <taxon>Thalictroideae</taxon>
        <taxon>Thalictrum</taxon>
    </lineage>
</organism>
<sequence length="391" mass="43119">MGGLHPAALIRAKITRVVVGMVDPNPIVASKGVEKLRDSGIDVTVGVEEELCKKLNEAYIHRMLTGKPFVALRYSLSVNGRLSNQLGEGAKDSGGYYSQLLQEYDGIIYSSTSISKKCVPTSQETQLKQPLQILIARSPNSPLQLPHFSTDAASQVIIFADKDIVIDPEVSRQGIETVILGNLQLDAILDHCARRGLCSVLIDLQGNIGDLKELVQEGVDSGLLQKVVMEILPFWDEGKEILTLKKLEKRVLRLEKMHPETSGQNVVITDAASQVIIFADKDIVIDPEVSRQGIETVILGNLQLDAILDHCAHRGLCSVLIDLQGNIGDLKELVEEGVDSGLLQKVVMEILPFWDEGKEILTLKKLEKRVLRLEKMHPETSGQNVVMYGYF</sequence>
<dbReference type="OrthoDB" id="252265at2759"/>
<dbReference type="Proteomes" id="UP000554482">
    <property type="component" value="Unassembled WGS sequence"/>
</dbReference>
<dbReference type="PANTHER" id="PTHR38011">
    <property type="entry name" value="DIHYDROFOLATE REDUCTASE FAMILY PROTEIN (AFU_ORTHOLOGUE AFUA_8G06820)"/>
    <property type="match status" value="1"/>
</dbReference>
<dbReference type="InterPro" id="IPR024072">
    <property type="entry name" value="DHFR-like_dom_sf"/>
</dbReference>
<dbReference type="EMBL" id="JABWDY010010762">
    <property type="protein sequence ID" value="KAF5200414.1"/>
    <property type="molecule type" value="Genomic_DNA"/>
</dbReference>
<dbReference type="InterPro" id="IPR050765">
    <property type="entry name" value="Riboflavin_Biosynth_HTPR"/>
</dbReference>